<keyword evidence="11 12" id="KW-0472">Membrane</keyword>
<sequence length="386" mass="41530">MFDLLDYATLKFVWWILVGVLLMGFAITDGMDMGVGVLLPFVARTDAERRIAINTVGPHWDGNQVWLITAGGAIFAAWPAVYAAAFSGFYMAMLLVLFALFFRPVGFDYRSKIDDTLWRSAWDWGLFVSGAVPALIFGVAFGNLLQGVPFHLDDMLRSHYQGSLLTALLPLLNPFALLAGVISLGMLTVHGALWLQLRADDPVASRARKTTVALAPVVALLFLGAGVWLWFGVDGFRVVSAPPHDAASNPLAKEVARVAHAWFDIYAVVPAAKAAPVAGVLGPIVAGLLASARRPGLGFVANAFGMVGIIGSAGLSMFPFIMPSSIDPRSSLTIWDAASSHFTLTVMFVAAAILLPIVLGYTIWCYARMWGRVTADQIEAQSHSAY</sequence>
<evidence type="ECO:0000256" key="10">
    <source>
        <dbReference type="ARBA" id="ARBA00023004"/>
    </source>
</evidence>
<name>A0A6N8DHK1_RHOAC</name>
<dbReference type="PANTHER" id="PTHR43141:SF5">
    <property type="entry name" value="CYTOCHROME BD-I UBIQUINOL OXIDASE SUBUNIT 2"/>
    <property type="match status" value="1"/>
</dbReference>
<feature type="transmembrane region" description="Helical" evidence="12">
    <location>
        <begin position="89"/>
        <end position="109"/>
    </location>
</feature>
<evidence type="ECO:0000256" key="7">
    <source>
        <dbReference type="ARBA" id="ARBA00022723"/>
    </source>
</evidence>
<evidence type="ECO:0000256" key="9">
    <source>
        <dbReference type="ARBA" id="ARBA00022989"/>
    </source>
</evidence>
<evidence type="ECO:0000256" key="3">
    <source>
        <dbReference type="ARBA" id="ARBA00022448"/>
    </source>
</evidence>
<evidence type="ECO:0000256" key="8">
    <source>
        <dbReference type="ARBA" id="ARBA00022982"/>
    </source>
</evidence>
<evidence type="ECO:0000256" key="4">
    <source>
        <dbReference type="ARBA" id="ARBA00022475"/>
    </source>
</evidence>
<keyword evidence="6 12" id="KW-0812">Transmembrane</keyword>
<feature type="transmembrane region" description="Helical" evidence="12">
    <location>
        <begin position="164"/>
        <end position="189"/>
    </location>
</feature>
<comment type="caution">
    <text evidence="13">The sequence shown here is derived from an EMBL/GenBank/DDBJ whole genome shotgun (WGS) entry which is preliminary data.</text>
</comment>
<dbReference type="RefSeq" id="WP_155444348.1">
    <property type="nucleotide sequence ID" value="NZ_JAOQNR010000001.1"/>
</dbReference>
<evidence type="ECO:0000256" key="12">
    <source>
        <dbReference type="SAM" id="Phobius"/>
    </source>
</evidence>
<feature type="transmembrane region" description="Helical" evidence="12">
    <location>
        <begin position="12"/>
        <end position="43"/>
    </location>
</feature>
<dbReference type="GO" id="GO:0009055">
    <property type="term" value="F:electron transfer activity"/>
    <property type="evidence" value="ECO:0007669"/>
    <property type="project" value="TreeGrafter"/>
</dbReference>
<keyword evidence="3" id="KW-0813">Transport</keyword>
<dbReference type="GO" id="GO:0019646">
    <property type="term" value="P:aerobic electron transport chain"/>
    <property type="evidence" value="ECO:0007669"/>
    <property type="project" value="TreeGrafter"/>
</dbReference>
<comment type="subcellular location">
    <subcellularLocation>
        <location evidence="1">Cell membrane</location>
        <topology evidence="1">Multi-pass membrane protein</topology>
    </subcellularLocation>
</comment>
<feature type="transmembrane region" description="Helical" evidence="12">
    <location>
        <begin position="342"/>
        <end position="364"/>
    </location>
</feature>
<organism evidence="13 14">
    <name type="scientific">Rhodoblastus acidophilus</name>
    <name type="common">Rhodopseudomonas acidophila</name>
    <dbReference type="NCBI Taxonomy" id="1074"/>
    <lineage>
        <taxon>Bacteria</taxon>
        <taxon>Pseudomonadati</taxon>
        <taxon>Pseudomonadota</taxon>
        <taxon>Alphaproteobacteria</taxon>
        <taxon>Hyphomicrobiales</taxon>
        <taxon>Rhodoblastaceae</taxon>
        <taxon>Rhodoblastus</taxon>
    </lineage>
</organism>
<dbReference type="OrthoDB" id="9776710at2"/>
<dbReference type="Proteomes" id="UP000439113">
    <property type="component" value="Unassembled WGS sequence"/>
</dbReference>
<feature type="transmembrane region" description="Helical" evidence="12">
    <location>
        <begin position="274"/>
        <end position="292"/>
    </location>
</feature>
<comment type="similarity">
    <text evidence="2">Belongs to the cytochrome ubiquinol oxidase subunit 2 family.</text>
</comment>
<proteinExistence type="inferred from homology"/>
<keyword evidence="10" id="KW-0408">Iron</keyword>
<evidence type="ECO:0000256" key="5">
    <source>
        <dbReference type="ARBA" id="ARBA00022617"/>
    </source>
</evidence>
<dbReference type="PIRSF" id="PIRSF000267">
    <property type="entry name" value="Cyt_oxidse_sub2"/>
    <property type="match status" value="1"/>
</dbReference>
<keyword evidence="5" id="KW-0349">Heme</keyword>
<evidence type="ECO:0000256" key="11">
    <source>
        <dbReference type="ARBA" id="ARBA00023136"/>
    </source>
</evidence>
<evidence type="ECO:0000256" key="1">
    <source>
        <dbReference type="ARBA" id="ARBA00004651"/>
    </source>
</evidence>
<keyword evidence="4" id="KW-1003">Cell membrane</keyword>
<dbReference type="GO" id="GO:0046872">
    <property type="term" value="F:metal ion binding"/>
    <property type="evidence" value="ECO:0007669"/>
    <property type="project" value="UniProtKB-KW"/>
</dbReference>
<dbReference type="EMBL" id="WNKS01000001">
    <property type="protein sequence ID" value="MTV29697.1"/>
    <property type="molecule type" value="Genomic_DNA"/>
</dbReference>
<dbReference type="GO" id="GO:0070069">
    <property type="term" value="C:cytochrome complex"/>
    <property type="evidence" value="ECO:0007669"/>
    <property type="project" value="TreeGrafter"/>
</dbReference>
<dbReference type="NCBIfam" id="TIGR00203">
    <property type="entry name" value="cydB"/>
    <property type="match status" value="1"/>
</dbReference>
<evidence type="ECO:0000313" key="13">
    <source>
        <dbReference type="EMBL" id="MTV29697.1"/>
    </source>
</evidence>
<feature type="transmembrane region" description="Helical" evidence="12">
    <location>
        <begin position="299"/>
        <end position="322"/>
    </location>
</feature>
<reference evidence="13 14" key="1">
    <citation type="submission" date="2019-11" db="EMBL/GenBank/DDBJ databases">
        <title>Whole-genome sequence of a Rhodoblastus acidophilus DSM 142.</title>
        <authorList>
            <person name="Kyndt J.A."/>
            <person name="Meyer T.E."/>
        </authorList>
    </citation>
    <scope>NUCLEOTIDE SEQUENCE [LARGE SCALE GENOMIC DNA]</scope>
    <source>
        <strain evidence="13 14">DSM 142</strain>
    </source>
</reference>
<dbReference type="InterPro" id="IPR003317">
    <property type="entry name" value="Cyt-d_oxidase_su2"/>
</dbReference>
<protein>
    <submittedName>
        <fullName evidence="13">Cytochrome d ubiquinol oxidase subunit II</fullName>
    </submittedName>
</protein>
<dbReference type="AlphaFoldDB" id="A0A6N8DHK1"/>
<evidence type="ECO:0000313" key="14">
    <source>
        <dbReference type="Proteomes" id="UP000439113"/>
    </source>
</evidence>
<dbReference type="GO" id="GO:0005886">
    <property type="term" value="C:plasma membrane"/>
    <property type="evidence" value="ECO:0007669"/>
    <property type="project" value="UniProtKB-SubCell"/>
</dbReference>
<feature type="transmembrane region" description="Helical" evidence="12">
    <location>
        <begin position="121"/>
        <end position="144"/>
    </location>
</feature>
<accession>A0A6N8DHK1</accession>
<keyword evidence="8" id="KW-0249">Electron transport</keyword>
<keyword evidence="7" id="KW-0479">Metal-binding</keyword>
<dbReference type="Pfam" id="PF02322">
    <property type="entry name" value="Cyt_bd_oxida_II"/>
    <property type="match status" value="1"/>
</dbReference>
<evidence type="ECO:0000256" key="6">
    <source>
        <dbReference type="ARBA" id="ARBA00022692"/>
    </source>
</evidence>
<feature type="transmembrane region" description="Helical" evidence="12">
    <location>
        <begin position="210"/>
        <end position="231"/>
    </location>
</feature>
<dbReference type="PANTHER" id="PTHR43141">
    <property type="entry name" value="CYTOCHROME BD2 SUBUNIT II"/>
    <property type="match status" value="1"/>
</dbReference>
<gene>
    <name evidence="13" type="primary">cydB</name>
    <name evidence="13" type="ORF">GJ654_01670</name>
</gene>
<keyword evidence="9 12" id="KW-1133">Transmembrane helix</keyword>
<evidence type="ECO:0000256" key="2">
    <source>
        <dbReference type="ARBA" id="ARBA00007543"/>
    </source>
</evidence>
<dbReference type="GO" id="GO:0016682">
    <property type="term" value="F:oxidoreductase activity, acting on diphenols and related substances as donors, oxygen as acceptor"/>
    <property type="evidence" value="ECO:0007669"/>
    <property type="project" value="TreeGrafter"/>
</dbReference>